<reference evidence="1" key="1">
    <citation type="journal article" date="2013" name="PLoS ONE">
        <title>Metagenomic insights into the carbohydrate-active enzymes carried by the microorganisms adhering to solid digesta in the rumen of cows.</title>
        <authorList>
            <person name="Wang L."/>
            <person name="Hatem A."/>
            <person name="Catalyurek U.V."/>
            <person name="Morrison M."/>
            <person name="Yu Z."/>
        </authorList>
    </citation>
    <scope>NUCLEOTIDE SEQUENCE</scope>
</reference>
<dbReference type="EMBL" id="KC246807">
    <property type="protein sequence ID" value="AHF24842.1"/>
    <property type="molecule type" value="Genomic_DNA"/>
</dbReference>
<dbReference type="InterPro" id="IPR027417">
    <property type="entry name" value="P-loop_NTPase"/>
</dbReference>
<sequence>MTGFAMNRIVFISGACGCGKTTFADAFAKHLARRNRRTVYVIHGDDFQSGFVKPEDRDGSFADDGQAAGQVLWEDILRFNWDCIISTAGRALRQGLDVVIDYVIEDELPRVRELAAENRAELVYVVLTADGEEIERRLRARGDDGLIARALFLKKELEAMPENRGHLYDNTGKTIDEMIREIVPERYLLS</sequence>
<evidence type="ECO:0000313" key="1">
    <source>
        <dbReference type="EMBL" id="AHF24842.1"/>
    </source>
</evidence>
<dbReference type="Pfam" id="PF13238">
    <property type="entry name" value="AAA_18"/>
    <property type="match status" value="1"/>
</dbReference>
<protein>
    <submittedName>
        <fullName evidence="1">Uncharacterized protein</fullName>
    </submittedName>
</protein>
<dbReference type="Gene3D" id="3.40.50.300">
    <property type="entry name" value="P-loop containing nucleotide triphosphate hydrolases"/>
    <property type="match status" value="1"/>
</dbReference>
<accession>W0FPV6</accession>
<proteinExistence type="predicted"/>
<dbReference type="SUPFAM" id="SSF52540">
    <property type="entry name" value="P-loop containing nucleoside triphosphate hydrolases"/>
    <property type="match status" value="1"/>
</dbReference>
<organism evidence="1">
    <name type="scientific">uncultured bacterium Contig2</name>
    <dbReference type="NCBI Taxonomy" id="1393529"/>
    <lineage>
        <taxon>Bacteria</taxon>
        <taxon>environmental samples</taxon>
    </lineage>
</organism>
<dbReference type="AlphaFoldDB" id="W0FPV6"/>
<name>W0FPV6_9BACT</name>